<dbReference type="InterPro" id="IPR018604">
    <property type="entry name" value="YycI-like"/>
</dbReference>
<evidence type="ECO:0000313" key="2">
    <source>
        <dbReference type="EMBL" id="MFC5529561.1"/>
    </source>
</evidence>
<dbReference type="Proteomes" id="UP001596108">
    <property type="component" value="Unassembled WGS sequence"/>
</dbReference>
<feature type="domain" description="Regulatory protein YycH-like" evidence="1">
    <location>
        <begin position="81"/>
        <end position="239"/>
    </location>
</feature>
<name>A0ABW0QX59_9BACL</name>
<evidence type="ECO:0000313" key="3">
    <source>
        <dbReference type="Proteomes" id="UP001596108"/>
    </source>
</evidence>
<evidence type="ECO:0000259" key="1">
    <source>
        <dbReference type="Pfam" id="PF09648"/>
    </source>
</evidence>
<reference evidence="3" key="1">
    <citation type="journal article" date="2019" name="Int. J. Syst. Evol. Microbiol.">
        <title>The Global Catalogue of Microorganisms (GCM) 10K type strain sequencing project: providing services to taxonomists for standard genome sequencing and annotation.</title>
        <authorList>
            <consortium name="The Broad Institute Genomics Platform"/>
            <consortium name="The Broad Institute Genome Sequencing Center for Infectious Disease"/>
            <person name="Wu L."/>
            <person name="Ma J."/>
        </authorList>
    </citation>
    <scope>NUCLEOTIDE SEQUENCE [LARGE SCALE GENOMIC DNA]</scope>
    <source>
        <strain evidence="3">CGMCC 1.18578</strain>
    </source>
</reference>
<dbReference type="RefSeq" id="WP_378111445.1">
    <property type="nucleotide sequence ID" value="NZ_JBHSNC010000025.1"/>
</dbReference>
<keyword evidence="3" id="KW-1185">Reference proteome</keyword>
<sequence>MDWRRAKSVLIFSFLMLNILLGYQLWTEWRERLNTTVDWTSLPPETQEIMREKNIKFMVEAKIPTETPVMRSELTYSFRQRVGSDPSDRIAIPNPPETRVVFNEQELTTALGSVIPELGVYRFDDLSSRQGVFVFNRLVGGYPMFKIHLELFYSDQRILAYGQDLIDIKPSEGAREQQVLPASKAIANLIERNLQAGSTIKEIRLGYYGEIFPGAERQVSAPSWRVLLENGEVYYVNAINAEVATEKADAPVTQ</sequence>
<dbReference type="Pfam" id="PF09648">
    <property type="entry name" value="YycI"/>
    <property type="match status" value="1"/>
</dbReference>
<protein>
    <submittedName>
        <fullName evidence="2">Two-component system regulatory protein YycI</fullName>
    </submittedName>
</protein>
<organism evidence="2 3">
    <name type="scientific">Cohnella yongneupensis</name>
    <dbReference type="NCBI Taxonomy" id="425006"/>
    <lineage>
        <taxon>Bacteria</taxon>
        <taxon>Bacillati</taxon>
        <taxon>Bacillota</taxon>
        <taxon>Bacilli</taxon>
        <taxon>Bacillales</taxon>
        <taxon>Paenibacillaceae</taxon>
        <taxon>Cohnella</taxon>
    </lineage>
</organism>
<proteinExistence type="predicted"/>
<accession>A0ABW0QX59</accession>
<gene>
    <name evidence="2" type="primary">yycI</name>
    <name evidence="2" type="ORF">ACFPQ4_08875</name>
</gene>
<comment type="caution">
    <text evidence="2">The sequence shown here is derived from an EMBL/GenBank/DDBJ whole genome shotgun (WGS) entry which is preliminary data.</text>
</comment>
<dbReference type="Gene3D" id="2.40.128.690">
    <property type="entry name" value="YycH protein, domain 3-like"/>
    <property type="match status" value="1"/>
</dbReference>
<dbReference type="EMBL" id="JBHSNC010000025">
    <property type="protein sequence ID" value="MFC5529561.1"/>
    <property type="molecule type" value="Genomic_DNA"/>
</dbReference>